<organism evidence="4 5">
    <name type="scientific">Rubroshorea leprosula</name>
    <dbReference type="NCBI Taxonomy" id="152421"/>
    <lineage>
        <taxon>Eukaryota</taxon>
        <taxon>Viridiplantae</taxon>
        <taxon>Streptophyta</taxon>
        <taxon>Embryophyta</taxon>
        <taxon>Tracheophyta</taxon>
        <taxon>Spermatophyta</taxon>
        <taxon>Magnoliopsida</taxon>
        <taxon>eudicotyledons</taxon>
        <taxon>Gunneridae</taxon>
        <taxon>Pentapetalae</taxon>
        <taxon>rosids</taxon>
        <taxon>malvids</taxon>
        <taxon>Malvales</taxon>
        <taxon>Dipterocarpaceae</taxon>
        <taxon>Rubroshorea</taxon>
    </lineage>
</organism>
<dbReference type="InterPro" id="IPR056647">
    <property type="entry name" value="DUF7745"/>
</dbReference>
<protein>
    <recommendedName>
        <fullName evidence="3">DUF7745 domain-containing protein</fullName>
    </recommendedName>
</protein>
<dbReference type="Proteomes" id="UP001054252">
    <property type="component" value="Unassembled WGS sequence"/>
</dbReference>
<dbReference type="PANTHER" id="PTHR48200">
    <property type="entry name" value="PROTEIN, PUTATIVE-RELATED"/>
    <property type="match status" value="1"/>
</dbReference>
<accession>A0AAV5LSU2</accession>
<evidence type="ECO:0000256" key="1">
    <source>
        <dbReference type="SAM" id="Coils"/>
    </source>
</evidence>
<gene>
    <name evidence="4" type="ORF">SLEP1_g47618</name>
</gene>
<proteinExistence type="predicted"/>
<keyword evidence="5" id="KW-1185">Reference proteome</keyword>
<sequence>MDSLEKKNSKGKRVNLELEYPPLSKKNKSHKDGFSVQTKRPCVKDLVAAWDSLSNLDKVRFDKKFGRIADVLQVEPDWEIIRASLRFYVPHLRCFVFPEFELVPTIEEYFQLLFSRPAMSSEIYVPDPINFQLNKLQFQSMLQKILSFPLEFTESCIIKRNEVWGVNWNMMYSKLKSDLNSLSEEDRLNFVALGIYGMIILPTSMEVISSFVVAMFEQFIKNPNLNVAPVLIAETLRDADYIRAHGKGRFTCSASLFTLWIHAHVSKVDFSTIKEFGILQKKNQLEKKMANQWHQQFLNLKSKDIVWCATWLKSTNYFYPPRGHNWIPLLGVRGAISYSSTLVMRQFCDRQSKPLLDGISSYGFDYSLDTQVINQIGFAKEVWSQCEVRFSRNKISATCEFLEWRKVWLQDIVIPYDIPIVKEAIIVDLKKRIVELEGEKQKLIKEKNSITFEKEKAEKEVDKHAQTLKKLRTIIQKEERQNDHLMCDKNKLEDELNQFKNQNANLKTQVNQQHDEIGRLKGFENEVENLLDNELQLLQQLEEAQNNEKLMEQKLSLMQTQQVYQNEKIRGLEAEVRGLNGQLRESLATINQLKREGGKVLYLVNGIYSKAMKVERTIPPNQHDAASSFVEGLSSMIRDYCEHELETIEYWKNKEK</sequence>
<evidence type="ECO:0000313" key="4">
    <source>
        <dbReference type="EMBL" id="GKV39924.1"/>
    </source>
</evidence>
<feature type="domain" description="DUF7745" evidence="3">
    <location>
        <begin position="51"/>
        <end position="349"/>
    </location>
</feature>
<comment type="caution">
    <text evidence="4">The sequence shown here is derived from an EMBL/GenBank/DDBJ whole genome shotgun (WGS) entry which is preliminary data.</text>
</comment>
<keyword evidence="1" id="KW-0175">Coiled coil</keyword>
<evidence type="ECO:0000313" key="5">
    <source>
        <dbReference type="Proteomes" id="UP001054252"/>
    </source>
</evidence>
<dbReference type="AlphaFoldDB" id="A0AAV5LSU2"/>
<feature type="coiled-coil region" evidence="1">
    <location>
        <begin position="426"/>
        <end position="596"/>
    </location>
</feature>
<evidence type="ECO:0000259" key="3">
    <source>
        <dbReference type="Pfam" id="PF24924"/>
    </source>
</evidence>
<reference evidence="4 5" key="1">
    <citation type="journal article" date="2021" name="Commun. Biol.">
        <title>The genome of Shorea leprosula (Dipterocarpaceae) highlights the ecological relevance of drought in aseasonal tropical rainforests.</title>
        <authorList>
            <person name="Ng K.K.S."/>
            <person name="Kobayashi M.J."/>
            <person name="Fawcett J.A."/>
            <person name="Hatakeyama M."/>
            <person name="Paape T."/>
            <person name="Ng C.H."/>
            <person name="Ang C.C."/>
            <person name="Tnah L.H."/>
            <person name="Lee C.T."/>
            <person name="Nishiyama T."/>
            <person name="Sese J."/>
            <person name="O'Brien M.J."/>
            <person name="Copetti D."/>
            <person name="Mohd Noor M.I."/>
            <person name="Ong R.C."/>
            <person name="Putra M."/>
            <person name="Sireger I.Z."/>
            <person name="Indrioko S."/>
            <person name="Kosugi Y."/>
            <person name="Izuno A."/>
            <person name="Isagi Y."/>
            <person name="Lee S.L."/>
            <person name="Shimizu K.K."/>
        </authorList>
    </citation>
    <scope>NUCLEOTIDE SEQUENCE [LARGE SCALE GENOMIC DNA]</scope>
    <source>
        <strain evidence="4">214</strain>
    </source>
</reference>
<evidence type="ECO:0000256" key="2">
    <source>
        <dbReference type="SAM" id="MobiDB-lite"/>
    </source>
</evidence>
<dbReference type="Pfam" id="PF24924">
    <property type="entry name" value="DUF7745"/>
    <property type="match status" value="1"/>
</dbReference>
<name>A0AAV5LSU2_9ROSI</name>
<dbReference type="EMBL" id="BPVZ01000137">
    <property type="protein sequence ID" value="GKV39924.1"/>
    <property type="molecule type" value="Genomic_DNA"/>
</dbReference>
<feature type="region of interest" description="Disordered" evidence="2">
    <location>
        <begin position="1"/>
        <end position="33"/>
    </location>
</feature>
<dbReference type="PANTHER" id="PTHR48200:SF1">
    <property type="entry name" value="AMINOTRANSFERASE-LIKE PLANT MOBILE DOMAIN-CONTAINING PROTEIN"/>
    <property type="match status" value="1"/>
</dbReference>